<dbReference type="PROSITE" id="PS51099">
    <property type="entry name" value="PTS_EIIB_TYPE_2"/>
    <property type="match status" value="1"/>
</dbReference>
<keyword evidence="1" id="KW-0813">Transport</keyword>
<keyword evidence="3" id="KW-0762">Sugar transport</keyword>
<evidence type="ECO:0000256" key="1">
    <source>
        <dbReference type="ARBA" id="ARBA00022448"/>
    </source>
</evidence>
<proteinExistence type="predicted"/>
<keyword evidence="2" id="KW-0597">Phosphoprotein</keyword>
<keyword evidence="9" id="KW-1185">Reference proteome</keyword>
<evidence type="ECO:0000256" key="4">
    <source>
        <dbReference type="ARBA" id="ARBA00022679"/>
    </source>
</evidence>
<dbReference type="Proteomes" id="UP000243297">
    <property type="component" value="Unassembled WGS sequence"/>
</dbReference>
<evidence type="ECO:0000256" key="6">
    <source>
        <dbReference type="ARBA" id="ARBA00022777"/>
    </source>
</evidence>
<keyword evidence="4" id="KW-0808">Transferase</keyword>
<dbReference type="CDD" id="cd05569">
    <property type="entry name" value="PTS_IIB_fructose"/>
    <property type="match status" value="1"/>
</dbReference>
<keyword evidence="6" id="KW-0418">Kinase</keyword>
<accession>A0A1T4MPW6</accession>
<dbReference type="Pfam" id="PF02302">
    <property type="entry name" value="PTS_IIB"/>
    <property type="match status" value="1"/>
</dbReference>
<dbReference type="InterPro" id="IPR003501">
    <property type="entry name" value="PTS_EIIB_2/3"/>
</dbReference>
<dbReference type="InterPro" id="IPR050864">
    <property type="entry name" value="Bacterial_PTS_Sugar_Transport"/>
</dbReference>
<dbReference type="PANTHER" id="PTHR30505:SF0">
    <property type="entry name" value="FRUCTOSE-LIKE PTS SYSTEM EIIBC COMPONENT-RELATED"/>
    <property type="match status" value="1"/>
</dbReference>
<dbReference type="GO" id="GO:0090563">
    <property type="term" value="F:protein-phosphocysteine-sugar phosphotransferase activity"/>
    <property type="evidence" value="ECO:0007669"/>
    <property type="project" value="TreeGrafter"/>
</dbReference>
<dbReference type="SUPFAM" id="SSF52794">
    <property type="entry name" value="PTS system IIB component-like"/>
    <property type="match status" value="1"/>
</dbReference>
<dbReference type="InterPro" id="IPR036095">
    <property type="entry name" value="PTS_EIIB-like_sf"/>
</dbReference>
<dbReference type="AlphaFoldDB" id="A0A1T4MPW6"/>
<dbReference type="GO" id="GO:0016301">
    <property type="term" value="F:kinase activity"/>
    <property type="evidence" value="ECO:0007669"/>
    <property type="project" value="UniProtKB-KW"/>
</dbReference>
<evidence type="ECO:0000256" key="2">
    <source>
        <dbReference type="ARBA" id="ARBA00022553"/>
    </source>
</evidence>
<dbReference type="GO" id="GO:0022877">
    <property type="term" value="F:protein-N(PI)-phosphohistidine-fructose phosphotransferase system transporter activity"/>
    <property type="evidence" value="ECO:0007669"/>
    <property type="project" value="InterPro"/>
</dbReference>
<protein>
    <submittedName>
        <fullName evidence="8">PTS system, fructose-specific IIB component</fullName>
    </submittedName>
</protein>
<reference evidence="9" key="1">
    <citation type="submission" date="2017-02" db="EMBL/GenBank/DDBJ databases">
        <authorList>
            <person name="Varghese N."/>
            <person name="Submissions S."/>
        </authorList>
    </citation>
    <scope>NUCLEOTIDE SEQUENCE [LARGE SCALE GENOMIC DNA]</scope>
    <source>
        <strain evidence="9">ATCC 25662</strain>
    </source>
</reference>
<dbReference type="EMBL" id="FUWY01000003">
    <property type="protein sequence ID" value="SJZ68768.1"/>
    <property type="molecule type" value="Genomic_DNA"/>
</dbReference>
<dbReference type="GO" id="GO:0005886">
    <property type="term" value="C:plasma membrane"/>
    <property type="evidence" value="ECO:0007669"/>
    <property type="project" value="TreeGrafter"/>
</dbReference>
<sequence>MKIVGITACTAGIAHTYIVAEKIQNAAVEAGHQCKIETQGTIGAQNKLTPEEISQADVVIVAHDIAVGGMERFEGKPVVDIPIHVAMKNPKSLIATIEKKLENK</sequence>
<dbReference type="PANTHER" id="PTHR30505">
    <property type="entry name" value="FRUCTOSE-LIKE PERMEASE"/>
    <property type="match status" value="1"/>
</dbReference>
<name>A0A1T4MPW6_9FIRM</name>
<dbReference type="Gene3D" id="3.40.50.2300">
    <property type="match status" value="1"/>
</dbReference>
<dbReference type="OrthoDB" id="9782569at2"/>
<evidence type="ECO:0000313" key="8">
    <source>
        <dbReference type="EMBL" id="SJZ68768.1"/>
    </source>
</evidence>
<organism evidence="8 9">
    <name type="scientific">Anaerorhabdus furcosa</name>
    <dbReference type="NCBI Taxonomy" id="118967"/>
    <lineage>
        <taxon>Bacteria</taxon>
        <taxon>Bacillati</taxon>
        <taxon>Bacillota</taxon>
        <taxon>Erysipelotrichia</taxon>
        <taxon>Erysipelotrichales</taxon>
        <taxon>Erysipelotrichaceae</taxon>
        <taxon>Anaerorhabdus</taxon>
    </lineage>
</organism>
<gene>
    <name evidence="8" type="ORF">SAMN02745191_1337</name>
</gene>
<evidence type="ECO:0000313" key="9">
    <source>
        <dbReference type="Proteomes" id="UP000243297"/>
    </source>
</evidence>
<evidence type="ECO:0000256" key="3">
    <source>
        <dbReference type="ARBA" id="ARBA00022597"/>
    </source>
</evidence>
<dbReference type="InterPro" id="IPR013011">
    <property type="entry name" value="PTS_EIIB_2"/>
</dbReference>
<dbReference type="InterPro" id="IPR003353">
    <property type="entry name" value="PTS_IIB_fruc"/>
</dbReference>
<dbReference type="GO" id="GO:0009401">
    <property type="term" value="P:phosphoenolpyruvate-dependent sugar phosphotransferase system"/>
    <property type="evidence" value="ECO:0007669"/>
    <property type="project" value="UniProtKB-KW"/>
</dbReference>
<evidence type="ECO:0000256" key="5">
    <source>
        <dbReference type="ARBA" id="ARBA00022683"/>
    </source>
</evidence>
<dbReference type="STRING" id="118967.SAMN02745191_1337"/>
<keyword evidence="5" id="KW-0598">Phosphotransferase system</keyword>
<dbReference type="NCBIfam" id="TIGR00829">
    <property type="entry name" value="FRU"/>
    <property type="match status" value="1"/>
</dbReference>
<dbReference type="FunFam" id="3.40.50.2300:FF:000014">
    <property type="entry name" value="PTS system fructose-like transporter subunit IIB"/>
    <property type="match status" value="1"/>
</dbReference>
<evidence type="ECO:0000259" key="7">
    <source>
        <dbReference type="PROSITE" id="PS51099"/>
    </source>
</evidence>
<dbReference type="RefSeq" id="WP_078711742.1">
    <property type="nucleotide sequence ID" value="NZ_FUWY01000003.1"/>
</dbReference>
<feature type="domain" description="PTS EIIB type-2" evidence="7">
    <location>
        <begin position="1"/>
        <end position="99"/>
    </location>
</feature>